<comment type="caution">
    <text evidence="1">The sequence shown here is derived from an EMBL/GenBank/DDBJ whole genome shotgun (WGS) entry which is preliminary data.</text>
</comment>
<accession>A0A9D7SVB2</accession>
<proteinExistence type="predicted"/>
<reference evidence="1 2" key="1">
    <citation type="submission" date="2020-10" db="EMBL/GenBank/DDBJ databases">
        <title>Connecting structure to function with the recovery of over 1000 high-quality activated sludge metagenome-assembled genomes encoding full-length rRNA genes using long-read sequencing.</title>
        <authorList>
            <person name="Singleton C.M."/>
            <person name="Petriglieri F."/>
            <person name="Kristensen J.M."/>
            <person name="Kirkegaard R.H."/>
            <person name="Michaelsen T.Y."/>
            <person name="Andersen M.H."/>
            <person name="Karst S.M."/>
            <person name="Dueholm M.S."/>
            <person name="Nielsen P.H."/>
            <person name="Albertsen M."/>
        </authorList>
    </citation>
    <scope>NUCLEOTIDE SEQUENCE [LARGE SCALE GENOMIC DNA]</scope>
    <source>
        <strain evidence="1">Ribe_18-Q3-R11-54_MAXAC.273</strain>
    </source>
</reference>
<dbReference type="Proteomes" id="UP000808337">
    <property type="component" value="Unassembled WGS sequence"/>
</dbReference>
<organism evidence="1 2">
    <name type="scientific">Candidatus Opimibacter skivensis</name>
    <dbReference type="NCBI Taxonomy" id="2982028"/>
    <lineage>
        <taxon>Bacteria</taxon>
        <taxon>Pseudomonadati</taxon>
        <taxon>Bacteroidota</taxon>
        <taxon>Saprospiria</taxon>
        <taxon>Saprospirales</taxon>
        <taxon>Saprospiraceae</taxon>
        <taxon>Candidatus Opimibacter</taxon>
    </lineage>
</organism>
<dbReference type="EMBL" id="JADKGY010000029">
    <property type="protein sequence ID" value="MBK9983883.1"/>
    <property type="molecule type" value="Genomic_DNA"/>
</dbReference>
<dbReference type="AlphaFoldDB" id="A0A9D7SVB2"/>
<evidence type="ECO:0000313" key="1">
    <source>
        <dbReference type="EMBL" id="MBK9983883.1"/>
    </source>
</evidence>
<protein>
    <submittedName>
        <fullName evidence="1">Uncharacterized protein</fullName>
    </submittedName>
</protein>
<evidence type="ECO:0000313" key="2">
    <source>
        <dbReference type="Proteomes" id="UP000808337"/>
    </source>
</evidence>
<sequence>MHKITPEHLTETVNFFYNHPDWYYDRDLSIGIPKIQAEGTAKLWNMLLDKRIALLADEVGMGKTIRHLRS</sequence>
<name>A0A9D7SVB2_9BACT</name>
<gene>
    <name evidence="1" type="ORF">IPP15_16190</name>
</gene>